<dbReference type="OrthoDB" id="341924at2759"/>
<dbReference type="GO" id="GO:0003743">
    <property type="term" value="F:translation initiation factor activity"/>
    <property type="evidence" value="ECO:0007669"/>
    <property type="project" value="UniProtKB-KW"/>
</dbReference>
<dbReference type="AlphaFoldDB" id="A0A443SKU7"/>
<accession>A0A443SKU7</accession>
<comment type="caution">
    <text evidence="7">The sequence shown here is derived from an EMBL/GenBank/DDBJ whole genome shotgun (WGS) entry which is preliminary data.</text>
</comment>
<dbReference type="VEuPathDB" id="VectorBase:LDEU003885"/>
<feature type="region of interest" description="Disordered" evidence="6">
    <location>
        <begin position="220"/>
        <end position="241"/>
    </location>
</feature>
<dbReference type="FunFam" id="1.10.20.10:FF:000018">
    <property type="entry name" value="Transcription initiation factor TFIID subunit 9"/>
    <property type="match status" value="1"/>
</dbReference>
<evidence type="ECO:0000256" key="6">
    <source>
        <dbReference type="SAM" id="MobiDB-lite"/>
    </source>
</evidence>
<dbReference type="GO" id="GO:0016251">
    <property type="term" value="F:RNA polymerase II general transcription initiation factor activity"/>
    <property type="evidence" value="ECO:0007669"/>
    <property type="project" value="TreeGrafter"/>
</dbReference>
<evidence type="ECO:0000313" key="8">
    <source>
        <dbReference type="Proteomes" id="UP000288716"/>
    </source>
</evidence>
<dbReference type="PANTHER" id="PTHR48068:SF4">
    <property type="entry name" value="TATA-BOX BINDING PROTEIN ASSOCIATED FACTOR 9"/>
    <property type="match status" value="1"/>
</dbReference>
<dbReference type="STRING" id="299467.A0A443SKU7"/>
<dbReference type="CDD" id="cd07979">
    <property type="entry name" value="HFD_TAF9"/>
    <property type="match status" value="1"/>
</dbReference>
<sequence>MVNTTSIAGSQCVQSTAASTVTGNASLPNATSAINSNLTQPKVNSKDAHVISTILKDIGISEFEPAVVYQLLEFTYRYVTTVLEDAQIFSHYAKKKNIDAEDIRLAIQLQVDKMFTSPPPRDLLLDIARHKNSQSLPPIRSHCGPRLPPDRYSLIVCNYKLKSGAKIKSQQSQPAAHVPLQFRSGTSLLSGFNRQQPLIIRPTASAVAVGNRISVAIPEKPANELNSEEVSTGVKRKLEES</sequence>
<evidence type="ECO:0000256" key="1">
    <source>
        <dbReference type="ARBA" id="ARBA00004123"/>
    </source>
</evidence>
<keyword evidence="8" id="KW-1185">Reference proteome</keyword>
<dbReference type="GO" id="GO:0005669">
    <property type="term" value="C:transcription factor TFIID complex"/>
    <property type="evidence" value="ECO:0007669"/>
    <property type="project" value="TreeGrafter"/>
</dbReference>
<dbReference type="Proteomes" id="UP000288716">
    <property type="component" value="Unassembled WGS sequence"/>
</dbReference>
<keyword evidence="4" id="KW-0804">Transcription</keyword>
<dbReference type="GO" id="GO:0051123">
    <property type="term" value="P:RNA polymerase II preinitiation complex assembly"/>
    <property type="evidence" value="ECO:0007669"/>
    <property type="project" value="TreeGrafter"/>
</dbReference>
<keyword evidence="7" id="KW-0648">Protein biosynthesis</keyword>
<dbReference type="EMBL" id="NCKV01001543">
    <property type="protein sequence ID" value="RWS28156.1"/>
    <property type="molecule type" value="Genomic_DNA"/>
</dbReference>
<gene>
    <name evidence="7" type="ORF">B4U80_10849</name>
</gene>
<evidence type="ECO:0000256" key="5">
    <source>
        <dbReference type="ARBA" id="ARBA00023242"/>
    </source>
</evidence>
<dbReference type="InterPro" id="IPR003162">
    <property type="entry name" value="TFIID-31"/>
</dbReference>
<dbReference type="GO" id="GO:0046982">
    <property type="term" value="F:protein heterodimerization activity"/>
    <property type="evidence" value="ECO:0007669"/>
    <property type="project" value="InterPro"/>
</dbReference>
<comment type="similarity">
    <text evidence="2">Belongs to the TAF9 family.</text>
</comment>
<evidence type="ECO:0000256" key="3">
    <source>
        <dbReference type="ARBA" id="ARBA00023015"/>
    </source>
</evidence>
<dbReference type="Gene3D" id="1.10.20.10">
    <property type="entry name" value="Histone, subunit A"/>
    <property type="match status" value="1"/>
</dbReference>
<keyword evidence="3" id="KW-0805">Transcription regulation</keyword>
<keyword evidence="7" id="KW-0396">Initiation factor</keyword>
<keyword evidence="5" id="KW-0539">Nucleus</keyword>
<evidence type="ECO:0000256" key="2">
    <source>
        <dbReference type="ARBA" id="ARBA00007646"/>
    </source>
</evidence>
<dbReference type="InterPro" id="IPR051431">
    <property type="entry name" value="TFIID_subunit_9"/>
</dbReference>
<organism evidence="7 8">
    <name type="scientific">Leptotrombidium deliense</name>
    <dbReference type="NCBI Taxonomy" id="299467"/>
    <lineage>
        <taxon>Eukaryota</taxon>
        <taxon>Metazoa</taxon>
        <taxon>Ecdysozoa</taxon>
        <taxon>Arthropoda</taxon>
        <taxon>Chelicerata</taxon>
        <taxon>Arachnida</taxon>
        <taxon>Acari</taxon>
        <taxon>Acariformes</taxon>
        <taxon>Trombidiformes</taxon>
        <taxon>Prostigmata</taxon>
        <taxon>Anystina</taxon>
        <taxon>Parasitengona</taxon>
        <taxon>Trombiculoidea</taxon>
        <taxon>Trombiculidae</taxon>
        <taxon>Leptotrombidium</taxon>
    </lineage>
</organism>
<proteinExistence type="inferred from homology"/>
<dbReference type="PANTHER" id="PTHR48068">
    <property type="entry name" value="TAF9 RNA POLYMERASE II, TATA BOX-BINDING PROTEIN (TBP)-ASSOCIATED FACTOR"/>
    <property type="match status" value="1"/>
</dbReference>
<dbReference type="SUPFAM" id="SSF47113">
    <property type="entry name" value="Histone-fold"/>
    <property type="match status" value="1"/>
</dbReference>
<reference evidence="7 8" key="1">
    <citation type="journal article" date="2018" name="Gigascience">
        <title>Genomes of trombidid mites reveal novel predicted allergens and laterally-transferred genes associated with secondary metabolism.</title>
        <authorList>
            <person name="Dong X."/>
            <person name="Chaisiri K."/>
            <person name="Xia D."/>
            <person name="Armstrong S.D."/>
            <person name="Fang Y."/>
            <person name="Donnelly M.J."/>
            <person name="Kadowaki T."/>
            <person name="McGarry J.W."/>
            <person name="Darby A.C."/>
            <person name="Makepeace B.L."/>
        </authorList>
    </citation>
    <scope>NUCLEOTIDE SEQUENCE [LARGE SCALE GENOMIC DNA]</scope>
    <source>
        <strain evidence="7">UoL-UT</strain>
    </source>
</reference>
<dbReference type="GO" id="GO:0000124">
    <property type="term" value="C:SAGA complex"/>
    <property type="evidence" value="ECO:0007669"/>
    <property type="project" value="TreeGrafter"/>
</dbReference>
<evidence type="ECO:0000256" key="4">
    <source>
        <dbReference type="ARBA" id="ARBA00023163"/>
    </source>
</evidence>
<protein>
    <submittedName>
        <fullName evidence="7">Transcription initiation factor TFII-D component-like protein</fullName>
    </submittedName>
</protein>
<dbReference type="Pfam" id="PF02291">
    <property type="entry name" value="TFIID-31kDa"/>
    <property type="match status" value="1"/>
</dbReference>
<name>A0A443SKU7_9ACAR</name>
<comment type="subcellular location">
    <subcellularLocation>
        <location evidence="1">Nucleus</location>
    </subcellularLocation>
</comment>
<dbReference type="GO" id="GO:0003713">
    <property type="term" value="F:transcription coactivator activity"/>
    <property type="evidence" value="ECO:0007669"/>
    <property type="project" value="TreeGrafter"/>
</dbReference>
<dbReference type="InterPro" id="IPR009072">
    <property type="entry name" value="Histone-fold"/>
</dbReference>
<evidence type="ECO:0000313" key="7">
    <source>
        <dbReference type="EMBL" id="RWS28156.1"/>
    </source>
</evidence>